<sequence length="170" mass="19571">MLTKKTAKTLIILTIVLFIISHADGGDNIFMGDDIFCVSLKKFHKKNRLFRRIRSFDFHVTNAIIHGLPDTPDVHGFFIKNYLNYSGSYYGNCDGGRSGPGGFKIDFLYDDFVVIKKRPGVKLDKVRIKFSFFVEQDILDDKGNDIDYSEVTYHFTNKDLNIHRCRANAF</sequence>
<organism evidence="1 2">
    <name type="scientific">Candidatus Magnetominusculus xianensis</name>
    <dbReference type="NCBI Taxonomy" id="1748249"/>
    <lineage>
        <taxon>Bacteria</taxon>
        <taxon>Pseudomonadati</taxon>
        <taxon>Nitrospirota</taxon>
        <taxon>Nitrospiria</taxon>
        <taxon>Nitrospirales</taxon>
        <taxon>Nitrospiraceae</taxon>
        <taxon>Candidatus Magnetominusculus</taxon>
    </lineage>
</organism>
<name>A0ABR5SNA0_9BACT</name>
<accession>A0ABR5SNA0</accession>
<gene>
    <name evidence="1" type="ORF">ASN18_0450</name>
</gene>
<proteinExistence type="predicted"/>
<comment type="caution">
    <text evidence="1">The sequence shown here is derived from an EMBL/GenBank/DDBJ whole genome shotgun (WGS) entry which is preliminary data.</text>
</comment>
<reference evidence="1 2" key="1">
    <citation type="submission" date="2015-11" db="EMBL/GenBank/DDBJ databases">
        <authorList>
            <person name="Lin W."/>
        </authorList>
    </citation>
    <scope>NUCLEOTIDE SEQUENCE [LARGE SCALE GENOMIC DNA]</scope>
    <source>
        <strain evidence="1 2">HCH-1</strain>
    </source>
</reference>
<dbReference type="EMBL" id="LNQR01000019">
    <property type="protein sequence ID" value="KWT92864.1"/>
    <property type="molecule type" value="Genomic_DNA"/>
</dbReference>
<dbReference type="RefSeq" id="WP_085050975.1">
    <property type="nucleotide sequence ID" value="NZ_LNQR01000019.1"/>
</dbReference>
<keyword evidence="2" id="KW-1185">Reference proteome</keyword>
<evidence type="ECO:0000313" key="1">
    <source>
        <dbReference type="EMBL" id="KWT92864.1"/>
    </source>
</evidence>
<protein>
    <recommendedName>
        <fullName evidence="3">Secreted protein</fullName>
    </recommendedName>
</protein>
<evidence type="ECO:0000313" key="2">
    <source>
        <dbReference type="Proteomes" id="UP000060487"/>
    </source>
</evidence>
<dbReference type="Proteomes" id="UP000060487">
    <property type="component" value="Unassembled WGS sequence"/>
</dbReference>
<evidence type="ECO:0008006" key="3">
    <source>
        <dbReference type="Google" id="ProtNLM"/>
    </source>
</evidence>